<comment type="caution">
    <text evidence="1">The sequence shown here is derived from an EMBL/GenBank/DDBJ whole genome shotgun (WGS) entry which is preliminary data.</text>
</comment>
<accession>A0A0J1IPQ9</accession>
<dbReference type="InterPro" id="IPR029032">
    <property type="entry name" value="AhpD-like"/>
</dbReference>
<evidence type="ECO:0000313" key="1">
    <source>
        <dbReference type="EMBL" id="KLU66686.1"/>
    </source>
</evidence>
<dbReference type="Proteomes" id="UP000036356">
    <property type="component" value="Unassembled WGS sequence"/>
</dbReference>
<reference evidence="1 2" key="1">
    <citation type="submission" date="2015-06" db="EMBL/GenBank/DDBJ databases">
        <title>Draft genome of the moderately acidophilic sulfate reducer Candidatus Desulfosporosinus acididurans strain M1.</title>
        <authorList>
            <person name="Poehlein A."/>
            <person name="Petzsch P."/>
            <person name="Johnson B.D."/>
            <person name="Schloemann M."/>
            <person name="Daniel R."/>
            <person name="Muehling M."/>
        </authorList>
    </citation>
    <scope>NUCLEOTIDE SEQUENCE [LARGE SCALE GENOMIC DNA]</scope>
    <source>
        <strain evidence="1 2">M1</strain>
    </source>
</reference>
<name>A0A0J1IPQ9_9FIRM</name>
<dbReference type="PATRIC" id="fig|476652.3.peg.1390"/>
<evidence type="ECO:0000313" key="2">
    <source>
        <dbReference type="Proteomes" id="UP000036356"/>
    </source>
</evidence>
<organism evidence="1 2">
    <name type="scientific">Desulfosporosinus acididurans</name>
    <dbReference type="NCBI Taxonomy" id="476652"/>
    <lineage>
        <taxon>Bacteria</taxon>
        <taxon>Bacillati</taxon>
        <taxon>Bacillota</taxon>
        <taxon>Clostridia</taxon>
        <taxon>Eubacteriales</taxon>
        <taxon>Desulfitobacteriaceae</taxon>
        <taxon>Desulfosporosinus</taxon>
    </lineage>
</organism>
<dbReference type="AlphaFoldDB" id="A0A0J1IPQ9"/>
<dbReference type="SUPFAM" id="SSF69118">
    <property type="entry name" value="AhpD-like"/>
    <property type="match status" value="1"/>
</dbReference>
<protein>
    <recommendedName>
        <fullName evidence="3">Carboxymuconolactone decarboxylase family protein</fullName>
    </recommendedName>
</protein>
<dbReference type="STRING" id="476652.DEAC_c13530"/>
<proteinExistence type="predicted"/>
<keyword evidence="2" id="KW-1185">Reference proteome</keyword>
<gene>
    <name evidence="1" type="ORF">DEAC_c13530</name>
</gene>
<sequence length="91" mass="9929">MSLDNRTAILARISASVACNALASLRVAIMEALEMGINKADINEAINLALEIQQQPINHVTHLTEQLLREPMKKPHEHDAHCTCGCGGHHV</sequence>
<dbReference type="EMBL" id="LDZY01000004">
    <property type="protein sequence ID" value="KLU66686.1"/>
    <property type="molecule type" value="Genomic_DNA"/>
</dbReference>
<evidence type="ECO:0008006" key="3">
    <source>
        <dbReference type="Google" id="ProtNLM"/>
    </source>
</evidence>
<dbReference type="RefSeq" id="WP_047809235.1">
    <property type="nucleotide sequence ID" value="NZ_LDZY01000004.1"/>
</dbReference>